<keyword evidence="3" id="KW-0597">Phosphoprotein</keyword>
<evidence type="ECO:0000259" key="12">
    <source>
        <dbReference type="Pfam" id="PF03914"/>
    </source>
</evidence>
<comment type="function">
    <text evidence="9">Stimulates transcription from the HSP70 promoter.</text>
</comment>
<feature type="region of interest" description="Disordered" evidence="11">
    <location>
        <begin position="730"/>
        <end position="835"/>
    </location>
</feature>
<feature type="compositionally biased region" description="Acidic residues" evidence="11">
    <location>
        <begin position="750"/>
        <end position="816"/>
    </location>
</feature>
<keyword evidence="5" id="KW-0010">Activator</keyword>
<comment type="similarity">
    <text evidence="2">Belongs to the CBF/MAK21 family.</text>
</comment>
<accession>A0A1B6F278</accession>
<comment type="subcellular location">
    <subcellularLocation>
        <location evidence="1">Nucleus</location>
    </subcellularLocation>
</comment>
<dbReference type="PANTHER" id="PTHR12048">
    <property type="entry name" value="CCAAT-BINDING FACTOR-RELATED"/>
    <property type="match status" value="1"/>
</dbReference>
<evidence type="ECO:0000313" key="13">
    <source>
        <dbReference type="EMBL" id="JAS43983.1"/>
    </source>
</evidence>
<dbReference type="GO" id="GO:0005634">
    <property type="term" value="C:nucleus"/>
    <property type="evidence" value="ECO:0007669"/>
    <property type="project" value="UniProtKB-SubCell"/>
</dbReference>
<reference evidence="13" key="1">
    <citation type="submission" date="2015-11" db="EMBL/GenBank/DDBJ databases">
        <title>De novo transcriptome assembly of four potential Pierce s Disease insect vectors from Arizona vineyards.</title>
        <authorList>
            <person name="Tassone E.E."/>
        </authorList>
    </citation>
    <scope>NUCLEOTIDE SEQUENCE</scope>
</reference>
<feature type="region of interest" description="Disordered" evidence="11">
    <location>
        <begin position="685"/>
        <end position="710"/>
    </location>
</feature>
<evidence type="ECO:0000256" key="11">
    <source>
        <dbReference type="SAM" id="MobiDB-lite"/>
    </source>
</evidence>
<dbReference type="EMBL" id="GECZ01025786">
    <property type="protein sequence ID" value="JAS43983.1"/>
    <property type="molecule type" value="Transcribed_RNA"/>
</dbReference>
<evidence type="ECO:0000256" key="10">
    <source>
        <dbReference type="ARBA" id="ARBA00073389"/>
    </source>
</evidence>
<keyword evidence="4" id="KW-0805">Transcription regulation</keyword>
<dbReference type="AlphaFoldDB" id="A0A1B6F278"/>
<evidence type="ECO:0000256" key="5">
    <source>
        <dbReference type="ARBA" id="ARBA00023159"/>
    </source>
</evidence>
<dbReference type="InterPro" id="IPR005612">
    <property type="entry name" value="CCAAT-binding_factor"/>
</dbReference>
<feature type="domain" description="CCAAT-binding factor" evidence="12">
    <location>
        <begin position="380"/>
        <end position="586"/>
    </location>
</feature>
<protein>
    <recommendedName>
        <fullName evidence="10">CCAAT/enhancer-binding protein zeta</fullName>
    </recommendedName>
    <alternativeName>
        <fullName evidence="8">CCAAT-box-binding transcription factor</fullName>
    </alternativeName>
</protein>
<dbReference type="FunFam" id="1.25.10.10:FF:000805">
    <property type="entry name" value="Similar to transcription factor CBF/MAK21"/>
    <property type="match status" value="1"/>
</dbReference>
<name>A0A1B6F278_9HEMI</name>
<dbReference type="Pfam" id="PF03914">
    <property type="entry name" value="CBF"/>
    <property type="match status" value="1"/>
</dbReference>
<evidence type="ECO:0000256" key="7">
    <source>
        <dbReference type="ARBA" id="ARBA00023242"/>
    </source>
</evidence>
<feature type="compositionally biased region" description="Basic and acidic residues" evidence="11">
    <location>
        <begin position="685"/>
        <end position="695"/>
    </location>
</feature>
<proteinExistence type="inferred from homology"/>
<feature type="region of interest" description="Disordered" evidence="11">
    <location>
        <begin position="16"/>
        <end position="40"/>
    </location>
</feature>
<sequence>MKEVKKRNKYLYKKVNKNENTVHEDEENAETSYMEPTNPKWYEEIPKEPTEFPECKESQIVALRSEAEMVLKREEEIYNKKAGRSGNHDKAWLRTVMNKGTASDRVAAYIVIIQDAPVYNLSALRNLVNMVKVSKKKECMTVMETLTELFHSDLLRPGRKLLKFEQHPLSMLQELTSGNAMSRKKYLSYWVFEDHLKNLYAQFVHALDIVSKDTVDAHREKAVTAMYKLLSRNPEQEVVLLKNLVNKLGDPNQKVVSKVIYSLTQLLRIHPVMKQVVANEIERFLFRPNVGSRAQYYAICFLSQYLFSSDDTELAENIISIYFSFFKANIKKGDIDSRMMGALLMGVNRAYPFARLERHELSEHVDTLYKLVHVSTFNISVQTLCLLYQIVGNSTDRFYVALYKKLLDPHLATSAHQAMFINLVYKALRQDTNTNRVRVFIKRLLQVCLNCPSQMACGLLYLISQLIAKRNQLLALTTHKQQFYEEDNDNNDADDEENYKDAPLDVELLKEAEADGNDDSDVDVKPEENTKLKPGWLHCRNTAPKVEIKVYDSRARNPAHARGEHAAYEELTVLSTHFHPTVALFARNILDKQQIKYSGDPLQDFTLLRFLERFVFKNPKQLSVDSMDKGPDPCLAQRRLYTASGPRTLAVTSNNFLQRDEDKVPVDELFLYRYLQTKKSAVKEKPVKEVKKEKDKEEEDAESDVESVASEEFNDMLDKMVGKVDDDLDFADDVGDKLKSNKKKSKIQQEEAESDDEEDISEDNDDVDEDEELTDLEDEEGSEAEAIDFGEEGEDFDGDIDLDNLGSEDEDDDFEEETKISKSKKNKFPKSKGGIHTMFAPAEKFAEMLEETGASRLKVGTAHDVSNKDNAALKQLEWEAKRNHWAHGGGKRKQFNKGGGKPSFNKAKRKKY</sequence>
<dbReference type="InterPro" id="IPR011989">
    <property type="entry name" value="ARM-like"/>
</dbReference>
<feature type="compositionally biased region" description="Acidic residues" evidence="11">
    <location>
        <begin position="696"/>
        <end position="705"/>
    </location>
</feature>
<gene>
    <name evidence="13" type="ORF">g.27293</name>
</gene>
<feature type="compositionally biased region" description="Basic residues" evidence="11">
    <location>
        <begin position="883"/>
        <end position="895"/>
    </location>
</feature>
<dbReference type="InterPro" id="IPR016024">
    <property type="entry name" value="ARM-type_fold"/>
</dbReference>
<dbReference type="PANTHER" id="PTHR12048:SF0">
    <property type="entry name" value="CCAAT_ENHANCER-BINDING PROTEIN ZETA"/>
    <property type="match status" value="1"/>
</dbReference>
<evidence type="ECO:0000256" key="2">
    <source>
        <dbReference type="ARBA" id="ARBA00007797"/>
    </source>
</evidence>
<feature type="region of interest" description="Disordered" evidence="11">
    <location>
        <begin position="882"/>
        <end position="912"/>
    </location>
</feature>
<evidence type="ECO:0000256" key="1">
    <source>
        <dbReference type="ARBA" id="ARBA00004123"/>
    </source>
</evidence>
<feature type="compositionally biased region" description="Basic residues" evidence="11">
    <location>
        <begin position="821"/>
        <end position="830"/>
    </location>
</feature>
<keyword evidence="6" id="KW-0804">Transcription</keyword>
<organism evidence="13">
    <name type="scientific">Cuerna arida</name>
    <dbReference type="NCBI Taxonomy" id="1464854"/>
    <lineage>
        <taxon>Eukaryota</taxon>
        <taxon>Metazoa</taxon>
        <taxon>Ecdysozoa</taxon>
        <taxon>Arthropoda</taxon>
        <taxon>Hexapoda</taxon>
        <taxon>Insecta</taxon>
        <taxon>Pterygota</taxon>
        <taxon>Neoptera</taxon>
        <taxon>Paraneoptera</taxon>
        <taxon>Hemiptera</taxon>
        <taxon>Auchenorrhyncha</taxon>
        <taxon>Membracoidea</taxon>
        <taxon>Cicadellidae</taxon>
        <taxon>Cicadellinae</taxon>
        <taxon>Proconiini</taxon>
        <taxon>Cuerna</taxon>
    </lineage>
</organism>
<evidence type="ECO:0000256" key="3">
    <source>
        <dbReference type="ARBA" id="ARBA00022553"/>
    </source>
</evidence>
<evidence type="ECO:0000256" key="6">
    <source>
        <dbReference type="ARBA" id="ARBA00023163"/>
    </source>
</evidence>
<keyword evidence="7" id="KW-0539">Nucleus</keyword>
<dbReference type="Gene3D" id="1.25.10.10">
    <property type="entry name" value="Leucine-rich Repeat Variant"/>
    <property type="match status" value="1"/>
</dbReference>
<evidence type="ECO:0000256" key="4">
    <source>
        <dbReference type="ARBA" id="ARBA00023015"/>
    </source>
</evidence>
<evidence type="ECO:0000256" key="9">
    <source>
        <dbReference type="ARBA" id="ARBA00058879"/>
    </source>
</evidence>
<dbReference type="InterPro" id="IPR040155">
    <property type="entry name" value="CEBPZ/Mak21-like"/>
</dbReference>
<dbReference type="SUPFAM" id="SSF48371">
    <property type="entry name" value="ARM repeat"/>
    <property type="match status" value="1"/>
</dbReference>
<evidence type="ECO:0000256" key="8">
    <source>
        <dbReference type="ARBA" id="ARBA00031941"/>
    </source>
</evidence>